<dbReference type="SUPFAM" id="SSF56300">
    <property type="entry name" value="Metallo-dependent phosphatases"/>
    <property type="match status" value="1"/>
</dbReference>
<dbReference type="Gene3D" id="3.60.21.10">
    <property type="match status" value="1"/>
</dbReference>
<dbReference type="InterPro" id="IPR011152">
    <property type="entry name" value="Pesterase_MJ0912"/>
</dbReference>
<dbReference type="PANTHER" id="PTHR42850:SF2">
    <property type="entry name" value="BLL5683 PROTEIN"/>
    <property type="match status" value="1"/>
</dbReference>
<comment type="similarity">
    <text evidence="1">Belongs to the metallophosphoesterase superfamily. YfcE family.</text>
</comment>
<dbReference type="RefSeq" id="WP_154323025.1">
    <property type="nucleotide sequence ID" value="NZ_CAMAAA010000010.1"/>
</dbReference>
<evidence type="ECO:0000259" key="2">
    <source>
        <dbReference type="Pfam" id="PF12850"/>
    </source>
</evidence>
<dbReference type="InterPro" id="IPR050126">
    <property type="entry name" value="Ap4A_hydrolase"/>
</dbReference>
<dbReference type="PIRSF" id="PIRSF000883">
    <property type="entry name" value="Pesterase_MJ0912"/>
    <property type="match status" value="1"/>
</dbReference>
<feature type="domain" description="Calcineurin-like phosphoesterase" evidence="2">
    <location>
        <begin position="3"/>
        <end position="205"/>
    </location>
</feature>
<evidence type="ECO:0000256" key="1">
    <source>
        <dbReference type="ARBA" id="ARBA00008950"/>
    </source>
</evidence>
<dbReference type="InterPro" id="IPR029052">
    <property type="entry name" value="Metallo-depent_PP-like"/>
</dbReference>
<dbReference type="Pfam" id="PF12850">
    <property type="entry name" value="Metallophos_2"/>
    <property type="match status" value="1"/>
</dbReference>
<dbReference type="GO" id="GO:0005737">
    <property type="term" value="C:cytoplasm"/>
    <property type="evidence" value="ECO:0007669"/>
    <property type="project" value="TreeGrafter"/>
</dbReference>
<name>A0A844F2M4_CLOSV</name>
<dbReference type="InterPro" id="IPR024654">
    <property type="entry name" value="Calcineurin-like_PHP_lpxH"/>
</dbReference>
<reference evidence="3 4" key="1">
    <citation type="submission" date="2019-08" db="EMBL/GenBank/DDBJ databases">
        <title>In-depth cultivation of the pig gut microbiome towards novel bacterial diversity and tailored functional studies.</title>
        <authorList>
            <person name="Wylensek D."/>
            <person name="Hitch T.C.A."/>
            <person name="Clavel T."/>
        </authorList>
    </citation>
    <scope>NUCLEOTIDE SEQUENCE [LARGE SCALE GENOMIC DNA]</scope>
    <source>
        <strain evidence="3 4">BL-389-WT-3D</strain>
    </source>
</reference>
<dbReference type="GO" id="GO:0016791">
    <property type="term" value="F:phosphatase activity"/>
    <property type="evidence" value="ECO:0007669"/>
    <property type="project" value="TreeGrafter"/>
</dbReference>
<accession>A0A844F2M4</accession>
<dbReference type="AlphaFoldDB" id="A0A844F2M4"/>
<proteinExistence type="inferred from homology"/>
<dbReference type="Proteomes" id="UP000462363">
    <property type="component" value="Unassembled WGS sequence"/>
</dbReference>
<evidence type="ECO:0000313" key="3">
    <source>
        <dbReference type="EMBL" id="MSS39952.1"/>
    </source>
</evidence>
<evidence type="ECO:0000313" key="4">
    <source>
        <dbReference type="Proteomes" id="UP000462363"/>
    </source>
</evidence>
<sequence>MARIGIITDIHNNAAALKLILRELEKRNCDEIICCGDIIGIGAYPEETVRIMRKLKNLSACVKGNHETFLFGRMPATFPNDEHMEYEERKYHLWEHERLEKDSVKFLSMLPYSQTIEREGRKIYVAHYSMDGQNRYVNYHQNPSKEQVKTMFAGIDADIILYGHDHAGSIMPGDDHIKRPWYINCGSLGCPAKDKNIARAGILDIGKEIQYESVRIPYDVEAVLRDIDLFNFPDKENIKQYFYGVDTV</sequence>
<comment type="caution">
    <text evidence="3">The sequence shown here is derived from an EMBL/GenBank/DDBJ whole genome shotgun (WGS) entry which is preliminary data.</text>
</comment>
<protein>
    <submittedName>
        <fullName evidence="3">Metallophosphoesterase family protein</fullName>
    </submittedName>
</protein>
<dbReference type="EMBL" id="VUMB01000010">
    <property type="protein sequence ID" value="MSS39952.1"/>
    <property type="molecule type" value="Genomic_DNA"/>
</dbReference>
<gene>
    <name evidence="3" type="ORF">FYJ37_06215</name>
</gene>
<dbReference type="PANTHER" id="PTHR42850">
    <property type="entry name" value="METALLOPHOSPHOESTERASE"/>
    <property type="match status" value="1"/>
</dbReference>
<organism evidence="3 4">
    <name type="scientific">Clostridium scindens (strain JCM 10418 / VPI 12708)</name>
    <dbReference type="NCBI Taxonomy" id="29347"/>
    <lineage>
        <taxon>Bacteria</taxon>
        <taxon>Bacillati</taxon>
        <taxon>Bacillota</taxon>
        <taxon>Clostridia</taxon>
        <taxon>Lachnospirales</taxon>
        <taxon>Lachnospiraceae</taxon>
    </lineage>
</organism>